<dbReference type="InterPro" id="IPR027417">
    <property type="entry name" value="P-loop_NTPase"/>
</dbReference>
<proteinExistence type="inferred from homology"/>
<name>A0ABX0NWJ9_9BURK</name>
<sequence length="325" mass="33715">MLDATAVRQLVFSDLYLGHPTLEDRFCDVPGASANPLRASAALRGDLDLLIGVCKAALAGPRAPARCKVAHDGVDYHMTTMLTAGGQVFVLRRIAAAIRSLAELGIPNAFIPALLARGLSGLFLVAGPAKSGKTSTACAMVKERLAAHGGVAVTGEALIELPLEGSYGDGVCYQTGTGADNGASCAEALRRVLGSGAHIILLDEIRDQEAAVAALRASIDGYLLISTMRADSATQAIGKLESLAAERLGAEHARALMAEGVAGVLYQQLGTSAKMTLKTDMLLLKDAPSARSHVRNGQYDLLAAIARQQMAALIASNAAHPLAQR</sequence>
<dbReference type="PANTHER" id="PTHR30258">
    <property type="entry name" value="TYPE II SECRETION SYSTEM PROTEIN GSPE-RELATED"/>
    <property type="match status" value="1"/>
</dbReference>
<evidence type="ECO:0000256" key="3">
    <source>
        <dbReference type="ARBA" id="ARBA00022840"/>
    </source>
</evidence>
<evidence type="ECO:0000313" key="6">
    <source>
        <dbReference type="Proteomes" id="UP000609726"/>
    </source>
</evidence>
<gene>
    <name evidence="5" type="ORF">F2P45_19275</name>
</gene>
<keyword evidence="6" id="KW-1185">Reference proteome</keyword>
<dbReference type="Pfam" id="PF00437">
    <property type="entry name" value="T2SSE"/>
    <property type="match status" value="1"/>
</dbReference>
<keyword evidence="2" id="KW-0547">Nucleotide-binding</keyword>
<dbReference type="PANTHER" id="PTHR30258:SF2">
    <property type="entry name" value="COMG OPERON PROTEIN 1"/>
    <property type="match status" value="1"/>
</dbReference>
<evidence type="ECO:0000259" key="4">
    <source>
        <dbReference type="Pfam" id="PF00437"/>
    </source>
</evidence>
<evidence type="ECO:0000313" key="5">
    <source>
        <dbReference type="EMBL" id="NHZ91141.1"/>
    </source>
</evidence>
<evidence type="ECO:0000256" key="1">
    <source>
        <dbReference type="ARBA" id="ARBA00006611"/>
    </source>
</evidence>
<reference evidence="5 6" key="1">
    <citation type="submission" date="2019-10" db="EMBL/GenBank/DDBJ databases">
        <title>Taxonomy of Antarctic Massilia spp.: description of Massilia rubra sp. nov., Massilia aquatica sp. nov., Massilia mucilaginosa sp. nov., Massilia frigida sp. nov. isolated from streams, lakes and regoliths.</title>
        <authorList>
            <person name="Holochova P."/>
            <person name="Sedlacek I."/>
            <person name="Kralova S."/>
            <person name="Maslanova I."/>
            <person name="Busse H.-J."/>
            <person name="Stankova E."/>
            <person name="Vrbovska V."/>
            <person name="Kovarovic V."/>
            <person name="Bartak M."/>
            <person name="Svec P."/>
            <person name="Pantucek R."/>
        </authorList>
    </citation>
    <scope>NUCLEOTIDE SEQUENCE [LARGE SCALE GENOMIC DNA]</scope>
    <source>
        <strain evidence="5 6">CCM 8733</strain>
    </source>
</reference>
<comment type="caution">
    <text evidence="5">The sequence shown here is derived from an EMBL/GenBank/DDBJ whole genome shotgun (WGS) entry which is preliminary data.</text>
</comment>
<accession>A0ABX0NWJ9</accession>
<evidence type="ECO:0000256" key="2">
    <source>
        <dbReference type="ARBA" id="ARBA00022741"/>
    </source>
</evidence>
<feature type="domain" description="Bacterial type II secretion system protein E" evidence="4">
    <location>
        <begin position="68"/>
        <end position="271"/>
    </location>
</feature>
<dbReference type="RefSeq" id="WP_166878698.1">
    <property type="nucleotide sequence ID" value="NZ_WHJH01000025.1"/>
</dbReference>
<dbReference type="EMBL" id="WHJH01000025">
    <property type="protein sequence ID" value="NHZ91141.1"/>
    <property type="molecule type" value="Genomic_DNA"/>
</dbReference>
<protein>
    <recommendedName>
        <fullName evidence="4">Bacterial type II secretion system protein E domain-containing protein</fullName>
    </recommendedName>
</protein>
<keyword evidence="3" id="KW-0067">ATP-binding</keyword>
<organism evidence="5 6">
    <name type="scientific">Massilia mucilaginosa</name>
    <dbReference type="NCBI Taxonomy" id="2609282"/>
    <lineage>
        <taxon>Bacteria</taxon>
        <taxon>Pseudomonadati</taxon>
        <taxon>Pseudomonadota</taxon>
        <taxon>Betaproteobacteria</taxon>
        <taxon>Burkholderiales</taxon>
        <taxon>Oxalobacteraceae</taxon>
        <taxon>Telluria group</taxon>
        <taxon>Massilia</taxon>
    </lineage>
</organism>
<comment type="similarity">
    <text evidence="1">Belongs to the GSP E family.</text>
</comment>
<dbReference type="InterPro" id="IPR001482">
    <property type="entry name" value="T2SS/T4SS_dom"/>
</dbReference>
<dbReference type="SUPFAM" id="SSF52540">
    <property type="entry name" value="P-loop containing nucleoside triphosphate hydrolases"/>
    <property type="match status" value="1"/>
</dbReference>
<dbReference type="Gene3D" id="3.40.50.300">
    <property type="entry name" value="P-loop containing nucleotide triphosphate hydrolases"/>
    <property type="match status" value="1"/>
</dbReference>
<dbReference type="Proteomes" id="UP000609726">
    <property type="component" value="Unassembled WGS sequence"/>
</dbReference>